<accession>A0ABM4BCC0</accession>
<dbReference type="Pfam" id="PF00439">
    <property type="entry name" value="Bromodomain"/>
    <property type="match status" value="2"/>
</dbReference>
<dbReference type="PROSITE" id="PS50014">
    <property type="entry name" value="BROMODOMAIN_2"/>
    <property type="match status" value="2"/>
</dbReference>
<feature type="region of interest" description="Disordered" evidence="3">
    <location>
        <begin position="187"/>
        <end position="235"/>
    </location>
</feature>
<feature type="compositionally biased region" description="Polar residues" evidence="3">
    <location>
        <begin position="535"/>
        <end position="545"/>
    </location>
</feature>
<organism evidence="6 7">
    <name type="scientific">Hydra vulgaris</name>
    <name type="common">Hydra</name>
    <name type="synonym">Hydra attenuata</name>
    <dbReference type="NCBI Taxonomy" id="6087"/>
    <lineage>
        <taxon>Eukaryota</taxon>
        <taxon>Metazoa</taxon>
        <taxon>Cnidaria</taxon>
        <taxon>Hydrozoa</taxon>
        <taxon>Hydroidolina</taxon>
        <taxon>Anthoathecata</taxon>
        <taxon>Aplanulata</taxon>
        <taxon>Hydridae</taxon>
        <taxon>Hydra</taxon>
    </lineage>
</organism>
<dbReference type="InterPro" id="IPR043509">
    <property type="entry name" value="Bromo_Brdt_II"/>
</dbReference>
<feature type="compositionally biased region" description="Polar residues" evidence="3">
    <location>
        <begin position="187"/>
        <end position="203"/>
    </location>
</feature>
<evidence type="ECO:0000259" key="4">
    <source>
        <dbReference type="PROSITE" id="PS50014"/>
    </source>
</evidence>
<dbReference type="PROSITE" id="PS51525">
    <property type="entry name" value="NET"/>
    <property type="match status" value="1"/>
</dbReference>
<feature type="compositionally biased region" description="Basic and acidic residues" evidence="3">
    <location>
        <begin position="474"/>
        <end position="486"/>
    </location>
</feature>
<feature type="region of interest" description="Disordered" evidence="3">
    <location>
        <begin position="1000"/>
        <end position="1050"/>
    </location>
</feature>
<dbReference type="SUPFAM" id="SSF47370">
    <property type="entry name" value="Bromodomain"/>
    <property type="match status" value="2"/>
</dbReference>
<feature type="compositionally biased region" description="Basic residues" evidence="3">
    <location>
        <begin position="661"/>
        <end position="672"/>
    </location>
</feature>
<gene>
    <name evidence="7" type="primary">LOC100206653</name>
</gene>
<keyword evidence="6" id="KW-1185">Reference proteome</keyword>
<dbReference type="Pfam" id="PF17105">
    <property type="entry name" value="BRD4_CDT"/>
    <property type="match status" value="1"/>
</dbReference>
<feature type="compositionally biased region" description="Acidic residues" evidence="3">
    <location>
        <begin position="432"/>
        <end position="449"/>
    </location>
</feature>
<feature type="compositionally biased region" description="Basic and acidic residues" evidence="3">
    <location>
        <begin position="1000"/>
        <end position="1040"/>
    </location>
</feature>
<evidence type="ECO:0000256" key="2">
    <source>
        <dbReference type="PROSITE-ProRule" id="PRU00035"/>
    </source>
</evidence>
<dbReference type="InterPro" id="IPR050935">
    <property type="entry name" value="Bromo_chromatin_reader"/>
</dbReference>
<feature type="compositionally biased region" description="Low complexity" evidence="3">
    <location>
        <begin position="878"/>
        <end position="890"/>
    </location>
</feature>
<feature type="compositionally biased region" description="Basic and acidic residues" evidence="3">
    <location>
        <begin position="493"/>
        <end position="533"/>
    </location>
</feature>
<dbReference type="PRINTS" id="PR00503">
    <property type="entry name" value="BROMODOMAIN"/>
</dbReference>
<feature type="region of interest" description="Disordered" evidence="3">
    <location>
        <begin position="661"/>
        <end position="795"/>
    </location>
</feature>
<proteinExistence type="predicted"/>
<feature type="region of interest" description="Disordered" evidence="3">
    <location>
        <begin position="420"/>
        <end position="452"/>
    </location>
</feature>
<dbReference type="InterPro" id="IPR001487">
    <property type="entry name" value="Bromodomain"/>
</dbReference>
<feature type="domain" description="Bromo" evidence="4">
    <location>
        <begin position="28"/>
        <end position="100"/>
    </location>
</feature>
<feature type="domain" description="NET" evidence="5">
    <location>
        <begin position="586"/>
        <end position="668"/>
    </location>
</feature>
<dbReference type="SMART" id="SM00297">
    <property type="entry name" value="BROMO"/>
    <property type="match status" value="2"/>
</dbReference>
<dbReference type="Gene3D" id="1.20.1270.220">
    <property type="match status" value="1"/>
</dbReference>
<dbReference type="Gene3D" id="1.20.920.10">
    <property type="entry name" value="Bromodomain-like"/>
    <property type="match status" value="2"/>
</dbReference>
<protein>
    <submittedName>
        <fullName evidence="7">Bromodomain-containing protein 3 isoform X1</fullName>
    </submittedName>
</protein>
<evidence type="ECO:0000313" key="7">
    <source>
        <dbReference type="RefSeq" id="XP_065646592.1"/>
    </source>
</evidence>
<feature type="region of interest" description="Disordered" evidence="3">
    <location>
        <begin position="870"/>
        <end position="891"/>
    </location>
</feature>
<feature type="region of interest" description="Disordered" evidence="3">
    <location>
        <begin position="474"/>
        <end position="591"/>
    </location>
</feature>
<evidence type="ECO:0000259" key="5">
    <source>
        <dbReference type="PROSITE" id="PS51525"/>
    </source>
</evidence>
<dbReference type="Proteomes" id="UP001652625">
    <property type="component" value="Chromosome 02"/>
</dbReference>
<reference evidence="7" key="2">
    <citation type="submission" date="2025-08" db="UniProtKB">
        <authorList>
            <consortium name="RefSeq"/>
        </authorList>
    </citation>
    <scope>IDENTIFICATION</scope>
</reference>
<dbReference type="CDD" id="cd05498">
    <property type="entry name" value="Bromo_Brdt_II_like"/>
    <property type="match status" value="1"/>
</dbReference>
<dbReference type="Pfam" id="PF17035">
    <property type="entry name" value="BET"/>
    <property type="match status" value="1"/>
</dbReference>
<evidence type="ECO:0000256" key="1">
    <source>
        <dbReference type="ARBA" id="ARBA00023117"/>
    </source>
</evidence>
<evidence type="ECO:0000256" key="3">
    <source>
        <dbReference type="SAM" id="MobiDB-lite"/>
    </source>
</evidence>
<keyword evidence="1 2" id="KW-0103">Bromodomain</keyword>
<feature type="compositionally biased region" description="Low complexity" evidence="3">
    <location>
        <begin position="725"/>
        <end position="753"/>
    </location>
</feature>
<feature type="compositionally biased region" description="Basic and acidic residues" evidence="3">
    <location>
        <begin position="710"/>
        <end position="723"/>
    </location>
</feature>
<feature type="domain" description="Bromo" evidence="4">
    <location>
        <begin position="313"/>
        <end position="385"/>
    </location>
</feature>
<dbReference type="PANTHER" id="PTHR22880:SF225">
    <property type="entry name" value="BROMODOMAIN-CONTAINING PROTEIN BET-1-RELATED"/>
    <property type="match status" value="1"/>
</dbReference>
<dbReference type="InterPro" id="IPR027353">
    <property type="entry name" value="NET_dom"/>
</dbReference>
<evidence type="ECO:0000313" key="6">
    <source>
        <dbReference type="Proteomes" id="UP001652625"/>
    </source>
</evidence>
<feature type="compositionally biased region" description="Basic and acidic residues" evidence="3">
    <location>
        <begin position="548"/>
        <end position="558"/>
    </location>
</feature>
<reference evidence="6" key="1">
    <citation type="submission" date="2025-05" db="UniProtKB">
        <authorList>
            <consortium name="RefSeq"/>
        </authorList>
    </citation>
    <scope>NUCLEOTIDE SEQUENCE [LARGE SCALE GENOMIC DNA]</scope>
</reference>
<feature type="compositionally biased region" description="Basic and acidic residues" evidence="3">
    <location>
        <begin position="673"/>
        <end position="694"/>
    </location>
</feature>
<sequence>MPPKRAQKKGRTTNQLQFLLKTVMRQIQRHQFAWPFAKPVDAVKLKIPDYYEITKRPMDFGTIKKKLEHNDYTCAKECIEEFKLVFTNCYGYNKPGEDIVIMAEVLEKFFDEKLSMMPPEEYEIIKGAKTVVKAATSTSESGEPVSKKSKIIKPCSIAADTTQPSLMLPLPLLPSATLSLTTPSINRTEMTSPQSNVTSTVPSTPVLLSPKAHIPGKSGVKRKKADTTTPGMTMLSLDTTPLMAAKIPARRESSNRTIKKPTRELPGEQENSILKRNTLQDPLTVLPLGKKKFKLTEQLKYCNMLIKEMLSKKHEAYAWPFYKPVQAEALGLHDYFDIIKKPMDLGTVKFKMDCREYSSPADFATDVRLIFTNCYKYNPPDHDVVKMARKLQDVFEYKFAKMPDELCSPVAISASSTTNIIKSRPSKSKSDSEEESDDKESSIESEDSEAERKHKLSLLEAQLISVHEQLSKLTKVEKERKTEKSSTKKRKDKSKERKTSKDKNKDKKDKNEIKLTDMIKSKKKEKTKDKKLLVTDSSSQDSPLKTFNKADKKKEIKTKTSAPKKKSASERSKKSKIAAKKGELPEDSEDEEIRAMTYDEKRQLSLDINKLPGDKLGKVVHIIQSKEPSLKGNNPDEIEIDFETLKPATLRELEKYVNSCVKKKKTTPIKKPKSAEDRGALQAKKKEELEKRLQDVSGKLQAVTPKSKPKSKDVVSTEPKTSRLSESSTSSGSSSSSSSDSSSGSSSDSSSDSENNDGEKLKKPHVKKPQELKHKSIGNVMEDLKDSDKPPAVMVSPKTTAAVTSNSFVNIPSRPAPLQAISQNTPKTLILPQNNSNVVKTVTKPTTSSMLQPTSNNLLVGGLKTQFSDTTPKITNKTPVSTPTSSLSTVGSNDSSKISFGIIDDSLLSKTMPKSKPELLKTVVSTENSKNGGTLKHVSSWGTPFNSVKNATKLDQTNKAASFEQFQKLAKDKEDKEKAAKMVEEQLKRQKEREEIDRLRLIEEKKREKEEEEALERARRQQEENDQKKRELERMKEQERRKRQALAGTIDMTLQSDIMGDFEATL</sequence>
<name>A0ABM4BCC0_HYDVU</name>
<dbReference type="InterPro" id="IPR036427">
    <property type="entry name" value="Bromodomain-like_sf"/>
</dbReference>
<dbReference type="InterPro" id="IPR031354">
    <property type="entry name" value="BRD4_CDT"/>
</dbReference>
<dbReference type="InterPro" id="IPR038336">
    <property type="entry name" value="NET_sf"/>
</dbReference>
<dbReference type="PANTHER" id="PTHR22880">
    <property type="entry name" value="FALZ-RELATED BROMODOMAIN-CONTAINING PROTEINS"/>
    <property type="match status" value="1"/>
</dbReference>
<dbReference type="GeneID" id="100206653"/>
<dbReference type="RefSeq" id="XP_065646592.1">
    <property type="nucleotide sequence ID" value="XM_065790520.1"/>
</dbReference>